<dbReference type="GO" id="GO:0004497">
    <property type="term" value="F:monooxygenase activity"/>
    <property type="evidence" value="ECO:0007669"/>
    <property type="project" value="UniProtKB-KW"/>
</dbReference>
<sequence>MVAPFGLGRRACLGESLARAELYLVISSFL</sequence>
<dbReference type="Gene3D" id="1.10.630.10">
    <property type="entry name" value="Cytochrome P450"/>
    <property type="match status" value="1"/>
</dbReference>
<dbReference type="Pfam" id="PF00067">
    <property type="entry name" value="p450"/>
    <property type="match status" value="1"/>
</dbReference>
<keyword evidence="5" id="KW-1185">Reference proteome</keyword>
<reference evidence="4 5" key="1">
    <citation type="submission" date="2018-11" db="EMBL/GenBank/DDBJ databases">
        <authorList>
            <consortium name="Pathogen Informatics"/>
        </authorList>
    </citation>
    <scope>NUCLEOTIDE SEQUENCE [LARGE SCALE GENOMIC DNA]</scope>
</reference>
<dbReference type="InterPro" id="IPR002401">
    <property type="entry name" value="Cyt_P450_E_grp-I"/>
</dbReference>
<evidence type="ECO:0000313" key="4">
    <source>
        <dbReference type="EMBL" id="VDN38556.1"/>
    </source>
</evidence>
<dbReference type="InterPro" id="IPR017972">
    <property type="entry name" value="Cyt_P450_CS"/>
</dbReference>
<proteinExistence type="inferred from homology"/>
<keyword evidence="3" id="KW-0349">Heme</keyword>
<keyword evidence="3" id="KW-0479">Metal-binding</keyword>
<dbReference type="EMBL" id="UYRV01134816">
    <property type="protein sequence ID" value="VDN38556.1"/>
    <property type="molecule type" value="Genomic_DNA"/>
</dbReference>
<protein>
    <submittedName>
        <fullName evidence="4">Uncharacterized protein</fullName>
    </submittedName>
</protein>
<evidence type="ECO:0000256" key="3">
    <source>
        <dbReference type="RuleBase" id="RU000461"/>
    </source>
</evidence>
<keyword evidence="3" id="KW-0560">Oxidoreductase</keyword>
<dbReference type="InterPro" id="IPR001128">
    <property type="entry name" value="Cyt_P450"/>
</dbReference>
<dbReference type="GO" id="GO:0005506">
    <property type="term" value="F:iron ion binding"/>
    <property type="evidence" value="ECO:0007669"/>
    <property type="project" value="InterPro"/>
</dbReference>
<name>A0A3P7R5X7_CYLGO</name>
<dbReference type="Proteomes" id="UP000271889">
    <property type="component" value="Unassembled WGS sequence"/>
</dbReference>
<dbReference type="InterPro" id="IPR036396">
    <property type="entry name" value="Cyt_P450_sf"/>
</dbReference>
<gene>
    <name evidence="4" type="ORF">CGOC_LOCUS13766</name>
</gene>
<evidence type="ECO:0000313" key="5">
    <source>
        <dbReference type="Proteomes" id="UP000271889"/>
    </source>
</evidence>
<comment type="similarity">
    <text evidence="1 3">Belongs to the cytochrome P450 family.</text>
</comment>
<dbReference type="SUPFAM" id="SSF48264">
    <property type="entry name" value="Cytochrome P450"/>
    <property type="match status" value="1"/>
</dbReference>
<accession>A0A3P7R5X7</accession>
<dbReference type="PRINTS" id="PR00463">
    <property type="entry name" value="EP450I"/>
</dbReference>
<dbReference type="GO" id="GO:0020037">
    <property type="term" value="F:heme binding"/>
    <property type="evidence" value="ECO:0007669"/>
    <property type="project" value="InterPro"/>
</dbReference>
<evidence type="ECO:0000256" key="2">
    <source>
        <dbReference type="ARBA" id="ARBA00023033"/>
    </source>
</evidence>
<dbReference type="PROSITE" id="PS00086">
    <property type="entry name" value="CYTOCHROME_P450"/>
    <property type="match status" value="1"/>
</dbReference>
<dbReference type="OrthoDB" id="6764281at2759"/>
<dbReference type="AlphaFoldDB" id="A0A3P7R5X7"/>
<organism evidence="4 5">
    <name type="scientific">Cylicostephanus goldi</name>
    <name type="common">Nematode worm</name>
    <dbReference type="NCBI Taxonomy" id="71465"/>
    <lineage>
        <taxon>Eukaryota</taxon>
        <taxon>Metazoa</taxon>
        <taxon>Ecdysozoa</taxon>
        <taxon>Nematoda</taxon>
        <taxon>Chromadorea</taxon>
        <taxon>Rhabditida</taxon>
        <taxon>Rhabditina</taxon>
        <taxon>Rhabditomorpha</taxon>
        <taxon>Strongyloidea</taxon>
        <taxon>Strongylidae</taxon>
        <taxon>Cylicostephanus</taxon>
    </lineage>
</organism>
<dbReference type="GO" id="GO:0016705">
    <property type="term" value="F:oxidoreductase activity, acting on paired donors, with incorporation or reduction of molecular oxygen"/>
    <property type="evidence" value="ECO:0007669"/>
    <property type="project" value="InterPro"/>
</dbReference>
<keyword evidence="2 3" id="KW-0503">Monooxygenase</keyword>
<keyword evidence="3" id="KW-0408">Iron</keyword>
<evidence type="ECO:0000256" key="1">
    <source>
        <dbReference type="ARBA" id="ARBA00010617"/>
    </source>
</evidence>